<gene>
    <name evidence="10" type="primary">LOC107265279</name>
</gene>
<dbReference type="CTD" id="40949"/>
<feature type="domain" description="HTH myb-type" evidence="8">
    <location>
        <begin position="273"/>
        <end position="329"/>
    </location>
</feature>
<dbReference type="PROSITE" id="PS51294">
    <property type="entry name" value="HTH_MYB"/>
    <property type="match status" value="3"/>
</dbReference>
<dbReference type="AlphaFoldDB" id="A0AAJ7BMW0"/>
<keyword evidence="9" id="KW-1185">Reference proteome</keyword>
<dbReference type="GO" id="GO:0000978">
    <property type="term" value="F:RNA polymerase II cis-regulatory region sequence-specific DNA binding"/>
    <property type="evidence" value="ECO:0007669"/>
    <property type="project" value="TreeGrafter"/>
</dbReference>
<dbReference type="GeneID" id="107265279"/>
<evidence type="ECO:0000313" key="9">
    <source>
        <dbReference type="Proteomes" id="UP000694920"/>
    </source>
</evidence>
<evidence type="ECO:0000256" key="3">
    <source>
        <dbReference type="ARBA" id="ARBA00023125"/>
    </source>
</evidence>
<protein>
    <submittedName>
        <fullName evidence="10">Uncharacterized protein LOC107265279</fullName>
    </submittedName>
</protein>
<keyword evidence="2" id="KW-0805">Transcription regulation</keyword>
<dbReference type="CDD" id="cd00167">
    <property type="entry name" value="SANT"/>
    <property type="match status" value="4"/>
</dbReference>
<dbReference type="Proteomes" id="UP000694920">
    <property type="component" value="Unplaced"/>
</dbReference>
<feature type="domain" description="Myb-like" evidence="7">
    <location>
        <begin position="382"/>
        <end position="433"/>
    </location>
</feature>
<dbReference type="InterPro" id="IPR009057">
    <property type="entry name" value="Homeodomain-like_sf"/>
</dbReference>
<keyword evidence="3" id="KW-0238">DNA-binding</keyword>
<accession>A0AAJ7BMW0</accession>
<evidence type="ECO:0000259" key="8">
    <source>
        <dbReference type="PROSITE" id="PS51294"/>
    </source>
</evidence>
<sequence>MSDSEDYTLLDDIKALENALAEKNQSPSTSTSTTTEYVLSNLCEKSNSVTITQETQDDSASNSSFCVNENCLDIQKLNSLDDLQAALLLNKHLITCLQTTKMKFTTLLEECRKRKQYVEQKILQIGKSTSTSKVTFCNAGMPYFKDKDRFVAPMNEDAKKKKASGELQIVHLPIVCRWTPKDRHILINAIKQEAITDVLNNKKLPGKRKVSHRKMTSAQRIAEERANLLPKCFQDTVGPLGAREFDWLKIAATDFEGRHSAEECRVMWNIFLHPDINKTKWSKVEDAHLKQLAEQNKYENWDEIALKLKTRRSGYQCFIRFNTTNRQFGFKGCQWKKEEDQRLVDAVNKLRHGDFIPWGEVASCMHNRTKQQVYFRWTYSLAPHLKKGRFTATEDKILMNAVAKYGKNFGKIVALCMPNRTTVQLSDHYQTLVVRESGNQNTWSLEEDVQLIKLHVQYGSDWVKIAKHFPTKTRIHVRHRFSALLRYQRKNVSLKDIPRTYQGNLSATEIFPLEKKKTDEENVEIAEDEIDIDSQLLLYFKEIASPSKFKGTRKSYSSDEIMLKIPKLYNILQNLNANLVIPESLHTQSLSLKNKQLLLALKVYGESKATKGAERCESIKAIQQRMFGSEHNSDTYNHFVPPLPFNMICKTKNAIHQKTLEYDLNTDQQFSAEVNMQLETPENVISMIGINSHLEFEKVTRILIGLSRKIEKQTVIKKIYILPPQKKVNNSHGTKRHVANCSKDGGKKLQIMSFPPKDPSTSGIAVESSTKNVSQSDEAPWPRMFQETLPPSGYSILEPNYSTIFGFRNILSSKQMSNINDKAVDKQRNRLKYQPDGHKAFELLRQRLLKLFKIPVGMSQILPPEIHGGEKIFLSYAENVLKSKLKSKSKKVVPKKPGTTEKESRVKKERIDNPSETVHS</sequence>
<proteinExistence type="predicted"/>
<feature type="domain" description="HTH myb-type" evidence="8">
    <location>
        <begin position="382"/>
        <end position="437"/>
    </location>
</feature>
<dbReference type="GO" id="GO:0042795">
    <property type="term" value="P:snRNA transcription by RNA polymerase II"/>
    <property type="evidence" value="ECO:0007669"/>
    <property type="project" value="TreeGrafter"/>
</dbReference>
<evidence type="ECO:0000259" key="7">
    <source>
        <dbReference type="PROSITE" id="PS50090"/>
    </source>
</evidence>
<evidence type="ECO:0000256" key="6">
    <source>
        <dbReference type="SAM" id="MobiDB-lite"/>
    </source>
</evidence>
<feature type="domain" description="Myb-like" evidence="7">
    <location>
        <begin position="435"/>
        <end position="485"/>
    </location>
</feature>
<dbReference type="InterPro" id="IPR051575">
    <property type="entry name" value="Myb-like_DNA-bd"/>
</dbReference>
<dbReference type="Pfam" id="PF00249">
    <property type="entry name" value="Myb_DNA-binding"/>
    <property type="match status" value="4"/>
</dbReference>
<dbReference type="PROSITE" id="PS50090">
    <property type="entry name" value="MYB_LIKE"/>
    <property type="match status" value="4"/>
</dbReference>
<feature type="region of interest" description="Disordered" evidence="6">
    <location>
        <begin position="887"/>
        <end position="920"/>
    </location>
</feature>
<dbReference type="InterPro" id="IPR001005">
    <property type="entry name" value="SANT/Myb"/>
</dbReference>
<evidence type="ECO:0000313" key="10">
    <source>
        <dbReference type="RefSeq" id="XP_015590060.1"/>
    </source>
</evidence>
<feature type="domain" description="Myb-like" evidence="7">
    <location>
        <begin position="335"/>
        <end position="381"/>
    </location>
</feature>
<dbReference type="GO" id="GO:0042796">
    <property type="term" value="P:snRNA transcription by RNA polymerase III"/>
    <property type="evidence" value="ECO:0007669"/>
    <property type="project" value="TreeGrafter"/>
</dbReference>
<dbReference type="PANTHER" id="PTHR46621:SF1">
    <property type="entry name" value="SNRNA-ACTIVATING PROTEIN COMPLEX SUBUNIT 4"/>
    <property type="match status" value="1"/>
</dbReference>
<keyword evidence="5" id="KW-0539">Nucleus</keyword>
<dbReference type="KEGG" id="ccin:107265279"/>
<dbReference type="SUPFAM" id="SSF46689">
    <property type="entry name" value="Homeodomain-like"/>
    <property type="match status" value="3"/>
</dbReference>
<reference evidence="10" key="1">
    <citation type="submission" date="2025-08" db="UniProtKB">
        <authorList>
            <consortium name="RefSeq"/>
        </authorList>
    </citation>
    <scope>IDENTIFICATION</scope>
</reference>
<feature type="region of interest" description="Disordered" evidence="6">
    <location>
        <begin position="757"/>
        <end position="778"/>
    </location>
</feature>
<keyword evidence="4" id="KW-0804">Transcription</keyword>
<dbReference type="SMART" id="SM00717">
    <property type="entry name" value="SANT"/>
    <property type="match status" value="5"/>
</dbReference>
<evidence type="ECO:0000256" key="1">
    <source>
        <dbReference type="ARBA" id="ARBA00004123"/>
    </source>
</evidence>
<feature type="domain" description="HTH myb-type" evidence="8">
    <location>
        <begin position="442"/>
        <end position="489"/>
    </location>
</feature>
<dbReference type="GO" id="GO:0001006">
    <property type="term" value="F:RNA polymerase III type 3 promoter sequence-specific DNA binding"/>
    <property type="evidence" value="ECO:0007669"/>
    <property type="project" value="TreeGrafter"/>
</dbReference>
<dbReference type="Gene3D" id="1.10.10.60">
    <property type="entry name" value="Homeodomain-like"/>
    <property type="match status" value="4"/>
</dbReference>
<comment type="subcellular location">
    <subcellularLocation>
        <location evidence="1">Nucleus</location>
    </subcellularLocation>
</comment>
<evidence type="ECO:0000256" key="4">
    <source>
        <dbReference type="ARBA" id="ARBA00023163"/>
    </source>
</evidence>
<dbReference type="PANTHER" id="PTHR46621">
    <property type="entry name" value="SNRNA-ACTIVATING PROTEIN COMPLEX SUBUNIT 4"/>
    <property type="match status" value="1"/>
</dbReference>
<feature type="compositionally biased region" description="Basic and acidic residues" evidence="6">
    <location>
        <begin position="898"/>
        <end position="920"/>
    </location>
</feature>
<dbReference type="GO" id="GO:0019185">
    <property type="term" value="C:snRNA-activating protein complex"/>
    <property type="evidence" value="ECO:0007669"/>
    <property type="project" value="TreeGrafter"/>
</dbReference>
<dbReference type="GO" id="GO:0005634">
    <property type="term" value="C:nucleus"/>
    <property type="evidence" value="ECO:0007669"/>
    <property type="project" value="UniProtKB-SubCell"/>
</dbReference>
<evidence type="ECO:0000256" key="5">
    <source>
        <dbReference type="ARBA" id="ARBA00023242"/>
    </source>
</evidence>
<feature type="domain" description="Myb-like" evidence="7">
    <location>
        <begin position="273"/>
        <end position="325"/>
    </location>
</feature>
<feature type="compositionally biased region" description="Polar residues" evidence="6">
    <location>
        <begin position="759"/>
        <end position="777"/>
    </location>
</feature>
<name>A0AAJ7BMW0_CEPCN</name>
<organism evidence="9 10">
    <name type="scientific">Cephus cinctus</name>
    <name type="common">Wheat stem sawfly</name>
    <dbReference type="NCBI Taxonomy" id="211228"/>
    <lineage>
        <taxon>Eukaryota</taxon>
        <taxon>Metazoa</taxon>
        <taxon>Ecdysozoa</taxon>
        <taxon>Arthropoda</taxon>
        <taxon>Hexapoda</taxon>
        <taxon>Insecta</taxon>
        <taxon>Pterygota</taxon>
        <taxon>Neoptera</taxon>
        <taxon>Endopterygota</taxon>
        <taxon>Hymenoptera</taxon>
        <taxon>Cephoidea</taxon>
        <taxon>Cephidae</taxon>
        <taxon>Cephus</taxon>
    </lineage>
</organism>
<evidence type="ECO:0000256" key="2">
    <source>
        <dbReference type="ARBA" id="ARBA00023015"/>
    </source>
</evidence>
<dbReference type="InterPro" id="IPR017930">
    <property type="entry name" value="Myb_dom"/>
</dbReference>
<dbReference type="RefSeq" id="XP_015590060.1">
    <property type="nucleotide sequence ID" value="XM_015734574.2"/>
</dbReference>